<dbReference type="SUPFAM" id="SSF51445">
    <property type="entry name" value="(Trans)glycosidases"/>
    <property type="match status" value="1"/>
</dbReference>
<feature type="domain" description="Glycosyl-hydrolase 97 catalytic" evidence="1">
    <location>
        <begin position="289"/>
        <end position="463"/>
    </location>
</feature>
<protein>
    <submittedName>
        <fullName evidence="4">Glycoside hydrolase family 97</fullName>
    </submittedName>
</protein>
<feature type="domain" description="Glycosyl-hydrolase 97 N-terminal" evidence="2">
    <location>
        <begin position="25"/>
        <end position="270"/>
    </location>
</feature>
<feature type="domain" description="Glycosyl-hydrolase 97 C-terminal oligomerisation" evidence="3">
    <location>
        <begin position="570"/>
        <end position="667"/>
    </location>
</feature>
<dbReference type="Gene3D" id="2.70.98.10">
    <property type="match status" value="1"/>
</dbReference>
<dbReference type="InterPro" id="IPR017853">
    <property type="entry name" value="GH"/>
</dbReference>
<dbReference type="InterPro" id="IPR019563">
    <property type="entry name" value="GH97_catalytic"/>
</dbReference>
<proteinExistence type="predicted"/>
<dbReference type="GO" id="GO:0030246">
    <property type="term" value="F:carbohydrate binding"/>
    <property type="evidence" value="ECO:0007669"/>
    <property type="project" value="InterPro"/>
</dbReference>
<dbReference type="EMBL" id="AMCI01001106">
    <property type="protein sequence ID" value="EJX06615.1"/>
    <property type="molecule type" value="Genomic_DNA"/>
</dbReference>
<dbReference type="InterPro" id="IPR013785">
    <property type="entry name" value="Aldolase_TIM"/>
</dbReference>
<dbReference type="Pfam" id="PF14508">
    <property type="entry name" value="GH97_N"/>
    <property type="match status" value="1"/>
</dbReference>
<reference evidence="4" key="1">
    <citation type="journal article" date="2012" name="PLoS ONE">
        <title>Gene sets for utilization of primary and secondary nutrition supplies in the distal gut of endangered iberian lynx.</title>
        <authorList>
            <person name="Alcaide M."/>
            <person name="Messina E."/>
            <person name="Richter M."/>
            <person name="Bargiela R."/>
            <person name="Peplies J."/>
            <person name="Huws S.A."/>
            <person name="Newbold C.J."/>
            <person name="Golyshin P.N."/>
            <person name="Simon M.A."/>
            <person name="Lopez G."/>
            <person name="Yakimov M.M."/>
            <person name="Ferrer M."/>
        </authorList>
    </citation>
    <scope>NUCLEOTIDE SEQUENCE</scope>
</reference>
<dbReference type="Pfam" id="PF10566">
    <property type="entry name" value="Glyco_hydro_97"/>
    <property type="match status" value="1"/>
</dbReference>
<name>J9H042_9ZZZZ</name>
<organism evidence="4">
    <name type="scientific">gut metagenome</name>
    <dbReference type="NCBI Taxonomy" id="749906"/>
    <lineage>
        <taxon>unclassified sequences</taxon>
        <taxon>metagenomes</taxon>
        <taxon>organismal metagenomes</taxon>
    </lineage>
</organism>
<dbReference type="GO" id="GO:0016787">
    <property type="term" value="F:hydrolase activity"/>
    <property type="evidence" value="ECO:0007669"/>
    <property type="project" value="UniProtKB-KW"/>
</dbReference>
<dbReference type="InterPro" id="IPR029483">
    <property type="entry name" value="GH97_C"/>
</dbReference>
<dbReference type="PANTHER" id="PTHR35803">
    <property type="entry name" value="GLUCAN 1,4-ALPHA-GLUCOSIDASE SUSB-RELATED"/>
    <property type="match status" value="1"/>
</dbReference>
<dbReference type="PANTHER" id="PTHR35803:SF1">
    <property type="entry name" value="GLUCAN 1,4-ALPHA-GLUCOSIDASE SUSB"/>
    <property type="match status" value="1"/>
</dbReference>
<comment type="caution">
    <text evidence="4">The sequence shown here is derived from an EMBL/GenBank/DDBJ whole genome shotgun (WGS) entry which is preliminary data.</text>
</comment>
<sequence length="672" mass="75602">MKTICISVLFCIAAFLTACSPSTEVTSPDGHIQLAFQLDPVGSMQYSVSVDGRPFLLPSALGLEARDGVDLSSGFQVKDVQHTSLNEVWTQPWGENKSIRNHYNEMAVNLQNPAGTELTLRFRVFDDGLGFRYEYQVPGVDSLFVMNEQTAFHLAQDGTSWSIPASFETYELLYRTLPIREVKDANTPMTFKTADGVYASIHEAALTDYPEMTLKQTADGAFQTELAPWPDGVKARFAGGHFQTPWRTIQIAPKAVGLINSGLILNLNEPCALEGDLSWIRPMRYVGIWWGMHLGVETWKMDNRHGATTANAKRHIDFAAANGIEAVMYEGWNEGWESWGGMQTFDYTKPYADFDMEEVVRYAEEKGVEIIGHHETGGNILNYERQLDKAYKWYADHGVHSVKTGYAGGLPGGHNHHGQFNVRHYRKVVQTAARYQVTIDAHEPIKDTGIRRTYPNMMTREGARGMEWNAWSEGNPPAHHELLPFTRLLAGPMDYTPGTFDILYEKTRHLPHRQKWNDLDQGNSRVNTTLAKQIANWVVLYSPLQMASDMIEHYEGHPAFQFFRDFDADCDWSEALQGEPGEFIAVVRKAKEKYFLGATTNEEARTLTVPLTFLEEGETYRAVIYADGEDADWQTNPTSYRIGEQEVTAADTLTVTMAPGGGQAVTFLPLHR</sequence>
<evidence type="ECO:0000259" key="3">
    <source>
        <dbReference type="Pfam" id="PF14509"/>
    </source>
</evidence>
<dbReference type="AlphaFoldDB" id="J9H042"/>
<dbReference type="InterPro" id="IPR052720">
    <property type="entry name" value="Glycosyl_hydrolase_97"/>
</dbReference>
<evidence type="ECO:0000259" key="2">
    <source>
        <dbReference type="Pfam" id="PF14508"/>
    </source>
</evidence>
<dbReference type="PROSITE" id="PS51257">
    <property type="entry name" value="PROKAR_LIPOPROTEIN"/>
    <property type="match status" value="1"/>
</dbReference>
<dbReference type="InterPro" id="IPR029486">
    <property type="entry name" value="GH97_N"/>
</dbReference>
<dbReference type="Pfam" id="PF14509">
    <property type="entry name" value="GH97_C"/>
    <property type="match status" value="1"/>
</dbReference>
<evidence type="ECO:0000313" key="4">
    <source>
        <dbReference type="EMBL" id="EJX06615.1"/>
    </source>
</evidence>
<keyword evidence="4" id="KW-0378">Hydrolase</keyword>
<dbReference type="Gene3D" id="3.20.20.70">
    <property type="entry name" value="Aldolase class I"/>
    <property type="match status" value="1"/>
</dbReference>
<dbReference type="InterPro" id="IPR014718">
    <property type="entry name" value="GH-type_carb-bd"/>
</dbReference>
<gene>
    <name evidence="4" type="ORF">EVA_05278</name>
</gene>
<evidence type="ECO:0000259" key="1">
    <source>
        <dbReference type="Pfam" id="PF10566"/>
    </source>
</evidence>
<accession>J9H042</accession>